<evidence type="ECO:0000256" key="3">
    <source>
        <dbReference type="ARBA" id="ARBA00022475"/>
    </source>
</evidence>
<dbReference type="PANTHER" id="PTHR43386">
    <property type="entry name" value="OLIGOPEPTIDE TRANSPORT SYSTEM PERMEASE PROTEIN APPC"/>
    <property type="match status" value="1"/>
</dbReference>
<gene>
    <name evidence="9" type="ORF">GX426_05340</name>
</gene>
<evidence type="ECO:0000256" key="2">
    <source>
        <dbReference type="ARBA" id="ARBA00022448"/>
    </source>
</evidence>
<comment type="subcellular location">
    <subcellularLocation>
        <location evidence="1 7">Cell membrane</location>
        <topology evidence="1 7">Multi-pass membrane protein</topology>
    </subcellularLocation>
</comment>
<comment type="similarity">
    <text evidence="7">Belongs to the binding-protein-dependent transport system permease family.</text>
</comment>
<comment type="caution">
    <text evidence="9">The sequence shown here is derived from an EMBL/GenBank/DDBJ whole genome shotgun (WGS) entry which is preliminary data.</text>
</comment>
<feature type="transmembrane region" description="Helical" evidence="7">
    <location>
        <begin position="45"/>
        <end position="70"/>
    </location>
</feature>
<feature type="transmembrane region" description="Helical" evidence="7">
    <location>
        <begin position="90"/>
        <end position="113"/>
    </location>
</feature>
<evidence type="ECO:0000313" key="10">
    <source>
        <dbReference type="Proteomes" id="UP000544742"/>
    </source>
</evidence>
<keyword evidence="3" id="KW-1003">Cell membrane</keyword>
<dbReference type="InterPro" id="IPR000515">
    <property type="entry name" value="MetI-like"/>
</dbReference>
<keyword evidence="4 7" id="KW-0812">Transmembrane</keyword>
<keyword evidence="2 7" id="KW-0813">Transport</keyword>
<accession>A0A7K4AHW6</accession>
<dbReference type="SUPFAM" id="SSF161098">
    <property type="entry name" value="MetI-like"/>
    <property type="match status" value="1"/>
</dbReference>
<evidence type="ECO:0000256" key="5">
    <source>
        <dbReference type="ARBA" id="ARBA00022989"/>
    </source>
</evidence>
<evidence type="ECO:0000256" key="6">
    <source>
        <dbReference type="ARBA" id="ARBA00023136"/>
    </source>
</evidence>
<feature type="domain" description="ABC transmembrane type-1" evidence="8">
    <location>
        <begin position="1"/>
        <end position="113"/>
    </location>
</feature>
<organism evidence="9 10">
    <name type="scientific">Methanothrix soehngenii</name>
    <name type="common">Methanosaeta concilii</name>
    <dbReference type="NCBI Taxonomy" id="2223"/>
    <lineage>
        <taxon>Archaea</taxon>
        <taxon>Methanobacteriati</taxon>
        <taxon>Methanobacteriota</taxon>
        <taxon>Stenosarchaea group</taxon>
        <taxon>Methanomicrobia</taxon>
        <taxon>Methanotrichales</taxon>
        <taxon>Methanotrichaceae</taxon>
        <taxon>Methanothrix</taxon>
    </lineage>
</organism>
<reference evidence="9 10" key="1">
    <citation type="journal article" date="2020" name="Biotechnol. Biofuels">
        <title>New insights from the biogas microbiome by comprehensive genome-resolved metagenomics of nearly 1600 species originating from multiple anaerobic digesters.</title>
        <authorList>
            <person name="Campanaro S."/>
            <person name="Treu L."/>
            <person name="Rodriguez-R L.M."/>
            <person name="Kovalovszki A."/>
            <person name="Ziels R.M."/>
            <person name="Maus I."/>
            <person name="Zhu X."/>
            <person name="Kougias P.G."/>
            <person name="Basile A."/>
            <person name="Luo G."/>
            <person name="Schluter A."/>
            <person name="Konstantinidis K.T."/>
            <person name="Angelidaki I."/>
        </authorList>
    </citation>
    <scope>NUCLEOTIDE SEQUENCE [LARGE SCALE GENOMIC DNA]</scope>
    <source>
        <strain evidence="9">AS27yjCOA_157</strain>
    </source>
</reference>
<protein>
    <submittedName>
        <fullName evidence="9">ABC transporter permease</fullName>
    </submittedName>
</protein>
<evidence type="ECO:0000313" key="9">
    <source>
        <dbReference type="EMBL" id="NLJ22515.1"/>
    </source>
</evidence>
<sequence>MDFFVILFDDVALQDLQGPAVLLGLGASDRHILIKHILPNVVSPVVLLATLNMAGAILSLAGLGFLSLGAQPPTAEWGSMLSDSQGLIFSAPYLIFIPGIAIMITVLAFNLLGDGLRDAIDSKSGGMADEMRG</sequence>
<keyword evidence="5 7" id="KW-1133">Transmembrane helix</keyword>
<evidence type="ECO:0000259" key="8">
    <source>
        <dbReference type="PROSITE" id="PS50928"/>
    </source>
</evidence>
<dbReference type="GO" id="GO:0005886">
    <property type="term" value="C:plasma membrane"/>
    <property type="evidence" value="ECO:0007669"/>
    <property type="project" value="UniProtKB-SubCell"/>
</dbReference>
<name>A0A7K4AHW6_METSH</name>
<dbReference type="Proteomes" id="UP000544742">
    <property type="component" value="Unassembled WGS sequence"/>
</dbReference>
<dbReference type="InterPro" id="IPR035906">
    <property type="entry name" value="MetI-like_sf"/>
</dbReference>
<keyword evidence="6 7" id="KW-0472">Membrane</keyword>
<dbReference type="Gene3D" id="1.10.3720.10">
    <property type="entry name" value="MetI-like"/>
    <property type="match status" value="1"/>
</dbReference>
<dbReference type="PANTHER" id="PTHR43386:SF1">
    <property type="entry name" value="D,D-DIPEPTIDE TRANSPORT SYSTEM PERMEASE PROTEIN DDPC-RELATED"/>
    <property type="match status" value="1"/>
</dbReference>
<dbReference type="CDD" id="cd06261">
    <property type="entry name" value="TM_PBP2"/>
    <property type="match status" value="1"/>
</dbReference>
<dbReference type="GO" id="GO:0055085">
    <property type="term" value="P:transmembrane transport"/>
    <property type="evidence" value="ECO:0007669"/>
    <property type="project" value="InterPro"/>
</dbReference>
<evidence type="ECO:0000256" key="7">
    <source>
        <dbReference type="RuleBase" id="RU363032"/>
    </source>
</evidence>
<dbReference type="EMBL" id="JAAYUN010000090">
    <property type="protein sequence ID" value="NLJ22515.1"/>
    <property type="molecule type" value="Genomic_DNA"/>
</dbReference>
<dbReference type="InterPro" id="IPR050366">
    <property type="entry name" value="BP-dependent_transpt_permease"/>
</dbReference>
<proteinExistence type="inferred from homology"/>
<evidence type="ECO:0000256" key="1">
    <source>
        <dbReference type="ARBA" id="ARBA00004651"/>
    </source>
</evidence>
<evidence type="ECO:0000256" key="4">
    <source>
        <dbReference type="ARBA" id="ARBA00022692"/>
    </source>
</evidence>
<dbReference type="AlphaFoldDB" id="A0A7K4AHW6"/>
<dbReference type="PROSITE" id="PS50928">
    <property type="entry name" value="ABC_TM1"/>
    <property type="match status" value="1"/>
</dbReference>
<dbReference type="Pfam" id="PF00528">
    <property type="entry name" value="BPD_transp_1"/>
    <property type="match status" value="1"/>
</dbReference>